<feature type="transmembrane region" description="Helical" evidence="1">
    <location>
        <begin position="75"/>
        <end position="98"/>
    </location>
</feature>
<evidence type="ECO:0000313" key="2">
    <source>
        <dbReference type="EMBL" id="AXG79199.1"/>
    </source>
</evidence>
<organism evidence="2 3">
    <name type="scientific">Streptomyces paludis</name>
    <dbReference type="NCBI Taxonomy" id="2282738"/>
    <lineage>
        <taxon>Bacteria</taxon>
        <taxon>Bacillati</taxon>
        <taxon>Actinomycetota</taxon>
        <taxon>Actinomycetes</taxon>
        <taxon>Kitasatosporales</taxon>
        <taxon>Streptomycetaceae</taxon>
        <taxon>Streptomyces</taxon>
    </lineage>
</organism>
<evidence type="ECO:0000256" key="1">
    <source>
        <dbReference type="SAM" id="Phobius"/>
    </source>
</evidence>
<keyword evidence="1" id="KW-0812">Transmembrane</keyword>
<keyword evidence="3" id="KW-1185">Reference proteome</keyword>
<accession>A0A345HR75</accession>
<dbReference type="OrthoDB" id="4193483at2"/>
<gene>
    <name evidence="2" type="ORF">DVK44_17745</name>
</gene>
<sequence length="174" mass="18758">MTRENGRAGTTYRLRLTGGPDVPHEVDLPDAGPFLKRLKPGDGVTVTMWRDYATTVTKDGHVQRTTDTPEGEPQFMTALSLALLAFGVYACYAGVVLVRPSRTVGGALPAHMVPLGVFAMAAAVLTIPTVIVGDVANPLVQGLSWPVFLLPAGWLLRHLHRRGRARRRVRVGGV</sequence>
<dbReference type="Proteomes" id="UP000253868">
    <property type="component" value="Chromosome"/>
</dbReference>
<name>A0A345HR75_9ACTN</name>
<dbReference type="EMBL" id="CP031194">
    <property type="protein sequence ID" value="AXG79199.1"/>
    <property type="molecule type" value="Genomic_DNA"/>
</dbReference>
<evidence type="ECO:0000313" key="3">
    <source>
        <dbReference type="Proteomes" id="UP000253868"/>
    </source>
</evidence>
<keyword evidence="1" id="KW-0472">Membrane</keyword>
<proteinExistence type="predicted"/>
<reference evidence="3" key="1">
    <citation type="submission" date="2018-07" db="EMBL/GenBank/DDBJ databases">
        <authorList>
            <person name="Zhao J."/>
        </authorList>
    </citation>
    <scope>NUCLEOTIDE SEQUENCE [LARGE SCALE GENOMIC DNA]</scope>
    <source>
        <strain evidence="3">GSSD-12</strain>
    </source>
</reference>
<dbReference type="KEGG" id="spad:DVK44_17745"/>
<protein>
    <submittedName>
        <fullName evidence="2">Uncharacterized protein</fullName>
    </submittedName>
</protein>
<feature type="transmembrane region" description="Helical" evidence="1">
    <location>
        <begin position="110"/>
        <end position="131"/>
    </location>
</feature>
<feature type="transmembrane region" description="Helical" evidence="1">
    <location>
        <begin position="143"/>
        <end position="160"/>
    </location>
</feature>
<dbReference type="AlphaFoldDB" id="A0A345HR75"/>
<keyword evidence="1" id="KW-1133">Transmembrane helix</keyword>